<keyword evidence="1" id="KW-1133">Transmembrane helix</keyword>
<evidence type="ECO:0000256" key="1">
    <source>
        <dbReference type="SAM" id="Phobius"/>
    </source>
</evidence>
<comment type="caution">
    <text evidence="2">The sequence shown here is derived from an EMBL/GenBank/DDBJ whole genome shotgun (WGS) entry which is preliminary data.</text>
</comment>
<feature type="transmembrane region" description="Helical" evidence="1">
    <location>
        <begin position="23"/>
        <end position="45"/>
    </location>
</feature>
<keyword evidence="1" id="KW-0812">Transmembrane</keyword>
<dbReference type="Proteomes" id="UP000241167">
    <property type="component" value="Unassembled WGS sequence"/>
</dbReference>
<gene>
    <name evidence="2" type="ORF">C7I55_06845</name>
</gene>
<dbReference type="EMBL" id="PXYI01000002">
    <property type="protein sequence ID" value="PSJ42305.1"/>
    <property type="molecule type" value="Genomic_DNA"/>
</dbReference>
<accession>A0A2P7QWG7</accession>
<dbReference type="InterPro" id="IPR007039">
    <property type="entry name" value="TrbC/VirB2"/>
</dbReference>
<evidence type="ECO:0008006" key="4">
    <source>
        <dbReference type="Google" id="ProtNLM"/>
    </source>
</evidence>
<name>A0A2P7QWG7_9SPHN</name>
<dbReference type="Pfam" id="PF04956">
    <property type="entry name" value="TrbC"/>
    <property type="match status" value="1"/>
</dbReference>
<dbReference type="OrthoDB" id="7427835at2"/>
<evidence type="ECO:0000313" key="2">
    <source>
        <dbReference type="EMBL" id="PSJ42305.1"/>
    </source>
</evidence>
<dbReference type="AlphaFoldDB" id="A0A2P7QWG7"/>
<keyword evidence="3" id="KW-1185">Reference proteome</keyword>
<feature type="transmembrane region" description="Helical" evidence="1">
    <location>
        <begin position="57"/>
        <end position="81"/>
    </location>
</feature>
<dbReference type="RefSeq" id="WP_106512469.1">
    <property type="nucleotide sequence ID" value="NZ_PXYI01000002.1"/>
</dbReference>
<keyword evidence="1" id="KW-0472">Membrane</keyword>
<organism evidence="2 3">
    <name type="scientific">Allosphingosinicella deserti</name>
    <dbReference type="NCBI Taxonomy" id="2116704"/>
    <lineage>
        <taxon>Bacteria</taxon>
        <taxon>Pseudomonadati</taxon>
        <taxon>Pseudomonadota</taxon>
        <taxon>Alphaproteobacteria</taxon>
        <taxon>Sphingomonadales</taxon>
        <taxon>Sphingomonadaceae</taxon>
        <taxon>Allosphingosinicella</taxon>
    </lineage>
</organism>
<protein>
    <recommendedName>
        <fullName evidence="4">Type VI secretion protein</fullName>
    </recommendedName>
</protein>
<sequence>MIPLDFVTEPSALTTAVTWLEGVLLGSVATAVATIAVAAVGFMLLTGRVHYRKAAQVVIGCFILFGAPTIVAGLTSASASIGGAADPAPVVISAPVAVAPMPAPAQPPGNYDPFAGASAPTDYGTCCD</sequence>
<reference evidence="2 3" key="1">
    <citation type="submission" date="2018-03" db="EMBL/GenBank/DDBJ databases">
        <title>The draft genome of Sphingosinicella sp. GL-C-18.</title>
        <authorList>
            <person name="Liu L."/>
            <person name="Li L."/>
            <person name="Liang L."/>
            <person name="Zhang X."/>
            <person name="Wang T."/>
        </authorList>
    </citation>
    <scope>NUCLEOTIDE SEQUENCE [LARGE SCALE GENOMIC DNA]</scope>
    <source>
        <strain evidence="2 3">GL-C-18</strain>
    </source>
</reference>
<proteinExistence type="predicted"/>
<evidence type="ECO:0000313" key="3">
    <source>
        <dbReference type="Proteomes" id="UP000241167"/>
    </source>
</evidence>